<evidence type="ECO:0000259" key="2">
    <source>
        <dbReference type="PROSITE" id="PS00662"/>
    </source>
</evidence>
<dbReference type="Pfam" id="PF00437">
    <property type="entry name" value="T2SSE"/>
    <property type="match status" value="1"/>
</dbReference>
<dbReference type="InterPro" id="IPR050921">
    <property type="entry name" value="T4SS_GSP_E_ATPase"/>
</dbReference>
<reference evidence="3 4" key="1">
    <citation type="submission" date="2021-03" db="EMBL/GenBank/DDBJ databases">
        <title>Genomic Encyclopedia of Type Strains, Phase IV (KMG-IV): sequencing the most valuable type-strain genomes for metagenomic binning, comparative biology and taxonomic classification.</title>
        <authorList>
            <person name="Goeker M."/>
        </authorList>
    </citation>
    <scope>NUCLEOTIDE SEQUENCE [LARGE SCALE GENOMIC DNA]</scope>
    <source>
        <strain evidence="3 4">DSM 26675</strain>
    </source>
</reference>
<feature type="domain" description="Bacterial type II secretion system protein E" evidence="2">
    <location>
        <begin position="196"/>
        <end position="210"/>
    </location>
</feature>
<dbReference type="NCBIfam" id="TIGR01420">
    <property type="entry name" value="pilT_fam"/>
    <property type="match status" value="1"/>
</dbReference>
<evidence type="ECO:0000256" key="1">
    <source>
        <dbReference type="ARBA" id="ARBA00006611"/>
    </source>
</evidence>
<evidence type="ECO:0000313" key="4">
    <source>
        <dbReference type="Proteomes" id="UP001519293"/>
    </source>
</evidence>
<dbReference type="SUPFAM" id="SSF52540">
    <property type="entry name" value="P-loop containing nucleoside triphosphate hydrolases"/>
    <property type="match status" value="1"/>
</dbReference>
<dbReference type="PROSITE" id="PS00662">
    <property type="entry name" value="T2SP_E"/>
    <property type="match status" value="1"/>
</dbReference>
<organism evidence="3 4">
    <name type="scientific">Cytobacillus eiseniae</name>
    <dbReference type="NCBI Taxonomy" id="762947"/>
    <lineage>
        <taxon>Bacteria</taxon>
        <taxon>Bacillati</taxon>
        <taxon>Bacillota</taxon>
        <taxon>Bacilli</taxon>
        <taxon>Bacillales</taxon>
        <taxon>Bacillaceae</taxon>
        <taxon>Cytobacillus</taxon>
    </lineage>
</organism>
<dbReference type="RefSeq" id="WP_245349993.1">
    <property type="nucleotide sequence ID" value="NZ_JAGIKZ010000004.1"/>
</dbReference>
<dbReference type="CDD" id="cd01131">
    <property type="entry name" value="PilT"/>
    <property type="match status" value="1"/>
</dbReference>
<dbReference type="InterPro" id="IPR001482">
    <property type="entry name" value="T2SS/T4SS_dom"/>
</dbReference>
<dbReference type="Gene3D" id="3.30.450.90">
    <property type="match status" value="1"/>
</dbReference>
<comment type="caution">
    <text evidence="3">The sequence shown here is derived from an EMBL/GenBank/DDBJ whole genome shotgun (WGS) entry which is preliminary data.</text>
</comment>
<dbReference type="InterPro" id="IPR003593">
    <property type="entry name" value="AAA+_ATPase"/>
</dbReference>
<dbReference type="PANTHER" id="PTHR30486">
    <property type="entry name" value="TWITCHING MOTILITY PROTEIN PILT"/>
    <property type="match status" value="1"/>
</dbReference>
<dbReference type="SMART" id="SM00382">
    <property type="entry name" value="AAA"/>
    <property type="match status" value="1"/>
</dbReference>
<proteinExistence type="inferred from homology"/>
<name>A0ABS4RCG7_9BACI</name>
<dbReference type="InterPro" id="IPR006321">
    <property type="entry name" value="PilT/PilU"/>
</dbReference>
<dbReference type="Gene3D" id="3.40.50.300">
    <property type="entry name" value="P-loop containing nucleotide triphosphate hydrolases"/>
    <property type="match status" value="1"/>
</dbReference>
<keyword evidence="4" id="KW-1185">Reference proteome</keyword>
<evidence type="ECO:0000313" key="3">
    <source>
        <dbReference type="EMBL" id="MBP2240594.1"/>
    </source>
</evidence>
<comment type="similarity">
    <text evidence="1">Belongs to the GSP E family.</text>
</comment>
<protein>
    <submittedName>
        <fullName evidence="3">Twitching motility protein PilT</fullName>
    </submittedName>
</protein>
<accession>A0ABS4RCG7</accession>
<dbReference type="Proteomes" id="UP001519293">
    <property type="component" value="Unassembled WGS sequence"/>
</dbReference>
<dbReference type="EMBL" id="JAGIKZ010000004">
    <property type="protein sequence ID" value="MBP2240594.1"/>
    <property type="molecule type" value="Genomic_DNA"/>
</dbReference>
<gene>
    <name evidence="3" type="ORF">J2Z40_001151</name>
</gene>
<dbReference type="InterPro" id="IPR027417">
    <property type="entry name" value="P-loop_NTPase"/>
</dbReference>
<sequence>MVKNNIDLLLRAGFELKASDIHLTVGVPPVMRLNGDLKRYGKENLLPADTEGMARAIIPDHMWEAFKEKGELDFSYGLPGISRFRVNAYFQRSCIAMAIRVIPTIIPTLDDLELPEVLKKIAQKPQGLFLVTGPTGSGKSTTLAAIISYMNETMRKHIITLEDPIEYLHKHGKSIIDQREVGFDTNNFANGLRAALRQDPDVILVGEMRDLETIQTAITAAETGHLVLGTLHTSSAPATINRIIDVFPPSQQAQIRIQLASVLVSIMSQRLFPIVDKKGRKAATEILINNSAVANLIRNEKIYQIVNVMQTSRAQGMHTLEASIKELVQSGTISRELGLPYLQEKVIENAEV</sequence>